<gene>
    <name evidence="3" type="ORF">ACFPLB_13800</name>
</gene>
<sequence length="397" mass="42508">MASPGQSLRSHPELVKPALLIIAAIVIGMIGWSGNPYYLAVAMLFPALWAMTRTRTGAALVAAGYFLAASHGLPQGVINFYGGGIGAGLALWVAASAGFVLVHAVLWTKRPGWGRAARYGIAMVLMSLPPFGIVGWAHPITGAGMVFSGWGWLGLVAAAIGLLAMTTRIWPITALAIAVLCLWSATTWTPPGAPEGWVGIDTQFRGENGQYADYAQQVETIDLVMDAAEDGARVVVLPESSAGIWTPTTARLWGRAFTDSGLTVIAGAIIVDAAGYDNVMVEISGKGSRILYRERMPVPVSMWQPWRRLVGEPAGARAHFFDNPVVEIDGHRIAPLICYEQLIIWSILQSALYSPDVIVATGNGWWTENTNIVAIQRASATAWARLFSLPLIISFNT</sequence>
<keyword evidence="1" id="KW-0472">Membrane</keyword>
<evidence type="ECO:0000313" key="4">
    <source>
        <dbReference type="Proteomes" id="UP001596016"/>
    </source>
</evidence>
<reference evidence="4" key="1">
    <citation type="journal article" date="2019" name="Int. J. Syst. Evol. Microbiol.">
        <title>The Global Catalogue of Microorganisms (GCM) 10K type strain sequencing project: providing services to taxonomists for standard genome sequencing and annotation.</title>
        <authorList>
            <consortium name="The Broad Institute Genomics Platform"/>
            <consortium name="The Broad Institute Genome Sequencing Center for Infectious Disease"/>
            <person name="Wu L."/>
            <person name="Ma J."/>
        </authorList>
    </citation>
    <scope>NUCLEOTIDE SEQUENCE [LARGE SCALE GENOMIC DNA]</scope>
    <source>
        <strain evidence="4">CGMCC 4.1415</strain>
    </source>
</reference>
<dbReference type="PROSITE" id="PS50263">
    <property type="entry name" value="CN_HYDROLASE"/>
    <property type="match status" value="1"/>
</dbReference>
<keyword evidence="1" id="KW-1133">Transmembrane helix</keyword>
<keyword evidence="1" id="KW-0812">Transmembrane</keyword>
<dbReference type="Gene3D" id="3.60.110.10">
    <property type="entry name" value="Carbon-nitrogen hydrolase"/>
    <property type="match status" value="1"/>
</dbReference>
<dbReference type="Pfam" id="PF00795">
    <property type="entry name" value="CN_hydrolase"/>
    <property type="match status" value="1"/>
</dbReference>
<accession>A0ABW0H142</accession>
<protein>
    <submittedName>
        <fullName evidence="3">Conjugal transfer protein TraB</fullName>
    </submittedName>
</protein>
<evidence type="ECO:0000256" key="1">
    <source>
        <dbReference type="SAM" id="Phobius"/>
    </source>
</evidence>
<proteinExistence type="predicted"/>
<comment type="caution">
    <text evidence="3">The sequence shown here is derived from an EMBL/GenBank/DDBJ whole genome shotgun (WGS) entry which is preliminary data.</text>
</comment>
<feature type="domain" description="CN hydrolase" evidence="2">
    <location>
        <begin position="197"/>
        <end position="397"/>
    </location>
</feature>
<dbReference type="Proteomes" id="UP001596016">
    <property type="component" value="Unassembled WGS sequence"/>
</dbReference>
<dbReference type="SUPFAM" id="SSF56317">
    <property type="entry name" value="Carbon-nitrogen hydrolase"/>
    <property type="match status" value="1"/>
</dbReference>
<dbReference type="InterPro" id="IPR003010">
    <property type="entry name" value="C-N_Hydrolase"/>
</dbReference>
<dbReference type="NCBIfam" id="NF010398">
    <property type="entry name" value="PRK13825.1-2"/>
    <property type="match status" value="1"/>
</dbReference>
<feature type="transmembrane region" description="Helical" evidence="1">
    <location>
        <begin position="57"/>
        <end position="74"/>
    </location>
</feature>
<evidence type="ECO:0000313" key="3">
    <source>
        <dbReference type="EMBL" id="MFC5387034.1"/>
    </source>
</evidence>
<dbReference type="InterPro" id="IPR036526">
    <property type="entry name" value="C-N_Hydrolase_sf"/>
</dbReference>
<dbReference type="RefSeq" id="WP_378230593.1">
    <property type="nucleotide sequence ID" value="NZ_JBHSLL010000051.1"/>
</dbReference>
<keyword evidence="4" id="KW-1185">Reference proteome</keyword>
<feature type="transmembrane region" description="Helical" evidence="1">
    <location>
        <begin position="80"/>
        <end position="107"/>
    </location>
</feature>
<feature type="transmembrane region" description="Helical" evidence="1">
    <location>
        <begin position="119"/>
        <end position="137"/>
    </location>
</feature>
<feature type="transmembrane region" description="Helical" evidence="1">
    <location>
        <begin position="169"/>
        <end position="188"/>
    </location>
</feature>
<name>A0ABW0H142_9HYPH</name>
<organism evidence="3 4">
    <name type="scientific">Aquamicrobium segne</name>
    <dbReference type="NCBI Taxonomy" id="469547"/>
    <lineage>
        <taxon>Bacteria</taxon>
        <taxon>Pseudomonadati</taxon>
        <taxon>Pseudomonadota</taxon>
        <taxon>Alphaproteobacteria</taxon>
        <taxon>Hyphomicrobiales</taxon>
        <taxon>Phyllobacteriaceae</taxon>
        <taxon>Aquamicrobium</taxon>
    </lineage>
</organism>
<evidence type="ECO:0000259" key="2">
    <source>
        <dbReference type="PROSITE" id="PS50263"/>
    </source>
</evidence>
<feature type="transmembrane region" description="Helical" evidence="1">
    <location>
        <begin position="20"/>
        <end position="45"/>
    </location>
</feature>
<dbReference type="EMBL" id="JBHSLL010000051">
    <property type="protein sequence ID" value="MFC5387034.1"/>
    <property type="molecule type" value="Genomic_DNA"/>
</dbReference>
<feature type="transmembrane region" description="Helical" evidence="1">
    <location>
        <begin position="143"/>
        <end position="162"/>
    </location>
</feature>